<accession>A0ABV0ML99</accession>
<organism evidence="1 2">
    <name type="scientific">Goodea atripinnis</name>
    <dbReference type="NCBI Taxonomy" id="208336"/>
    <lineage>
        <taxon>Eukaryota</taxon>
        <taxon>Metazoa</taxon>
        <taxon>Chordata</taxon>
        <taxon>Craniata</taxon>
        <taxon>Vertebrata</taxon>
        <taxon>Euteleostomi</taxon>
        <taxon>Actinopterygii</taxon>
        <taxon>Neopterygii</taxon>
        <taxon>Teleostei</taxon>
        <taxon>Neoteleostei</taxon>
        <taxon>Acanthomorphata</taxon>
        <taxon>Ovalentaria</taxon>
        <taxon>Atherinomorphae</taxon>
        <taxon>Cyprinodontiformes</taxon>
        <taxon>Goodeidae</taxon>
        <taxon>Goodea</taxon>
    </lineage>
</organism>
<proteinExistence type="predicted"/>
<protein>
    <submittedName>
        <fullName evidence="1">Uncharacterized protein</fullName>
    </submittedName>
</protein>
<gene>
    <name evidence="1" type="ORF">GOODEAATRI_027492</name>
</gene>
<reference evidence="1 2" key="1">
    <citation type="submission" date="2021-06" db="EMBL/GenBank/DDBJ databases">
        <authorList>
            <person name="Palmer J.M."/>
        </authorList>
    </citation>
    <scope>NUCLEOTIDE SEQUENCE [LARGE SCALE GENOMIC DNA]</scope>
    <source>
        <strain evidence="1 2">GA_2019</strain>
        <tissue evidence="1">Muscle</tissue>
    </source>
</reference>
<sequence>GHFTGPACSSSAFFQRRDDAAGFVIPPSEAYVRELHACWSETFPGQCQMAGPSRFGLGQMPTVEPEVATLSRSAVLLTTRSAESTTRGLEWGDWECPLPSVAGSLVLSGVCVLGPIDSGHVGCVSAVLCLHDEGTWPYALHDGPCLVSGLASTASSY</sequence>
<comment type="caution">
    <text evidence="1">The sequence shown here is derived from an EMBL/GenBank/DDBJ whole genome shotgun (WGS) entry which is preliminary data.</text>
</comment>
<name>A0ABV0ML99_9TELE</name>
<feature type="non-terminal residue" evidence="1">
    <location>
        <position position="1"/>
    </location>
</feature>
<dbReference type="Proteomes" id="UP001476798">
    <property type="component" value="Unassembled WGS sequence"/>
</dbReference>
<evidence type="ECO:0000313" key="1">
    <source>
        <dbReference type="EMBL" id="MEQ2159850.1"/>
    </source>
</evidence>
<evidence type="ECO:0000313" key="2">
    <source>
        <dbReference type="Proteomes" id="UP001476798"/>
    </source>
</evidence>
<dbReference type="EMBL" id="JAHRIO010003607">
    <property type="protein sequence ID" value="MEQ2159850.1"/>
    <property type="molecule type" value="Genomic_DNA"/>
</dbReference>
<keyword evidence="2" id="KW-1185">Reference proteome</keyword>